<reference evidence="1" key="1">
    <citation type="submission" date="2022-06" db="EMBL/GenBank/DDBJ databases">
        <title>Gramella sediminis sp. nov., isolated from deep-sea sediment of the Indian Ocean.</title>
        <authorList>
            <person name="Yang L."/>
        </authorList>
    </citation>
    <scope>NUCLEOTIDE SEQUENCE</scope>
    <source>
        <strain evidence="1">HMD3159</strain>
    </source>
</reference>
<sequence>MYKEDLLIIFTKNPVKGKVKTRLSRDIGEDKALEIYKFLLEHSYTVTAPLTVTKHVYYSKNIAANDQWNNGDFDKRLQKGGDLGEKMKNAFLEGFEEGYKRIVIIGTDLYELKTEDIEKAFSHLKDNDYVLGPANDGGYYLLGMNSLNSEVFKNKAWSTSSVFRDTLKDMEGSKVKLLSTQNDIDVLDDIKDHPDFQKFLN</sequence>
<dbReference type="PANTHER" id="PTHR36529">
    <property type="entry name" value="SLL1095 PROTEIN"/>
    <property type="match status" value="1"/>
</dbReference>
<dbReference type="SUPFAM" id="SSF53448">
    <property type="entry name" value="Nucleotide-diphospho-sugar transferases"/>
    <property type="match status" value="1"/>
</dbReference>
<dbReference type="NCBIfam" id="TIGR04282">
    <property type="entry name" value="glyco_like_cofC"/>
    <property type="match status" value="1"/>
</dbReference>
<dbReference type="RefSeq" id="WP_252115594.1">
    <property type="nucleotide sequence ID" value="NZ_JAMSCK010000007.1"/>
</dbReference>
<dbReference type="Pfam" id="PF09837">
    <property type="entry name" value="DUF2064"/>
    <property type="match status" value="1"/>
</dbReference>
<dbReference type="Proteomes" id="UP001155077">
    <property type="component" value="Unassembled WGS sequence"/>
</dbReference>
<gene>
    <name evidence="1" type="ORF">NE848_16000</name>
</gene>
<organism evidence="1 2">
    <name type="scientific">Gramella jeungdoensis</name>
    <dbReference type="NCBI Taxonomy" id="708091"/>
    <lineage>
        <taxon>Bacteria</taxon>
        <taxon>Pseudomonadati</taxon>
        <taxon>Bacteroidota</taxon>
        <taxon>Flavobacteriia</taxon>
        <taxon>Flavobacteriales</taxon>
        <taxon>Flavobacteriaceae</taxon>
        <taxon>Christiangramia</taxon>
    </lineage>
</organism>
<protein>
    <submittedName>
        <fullName evidence="1">TIGR04282 family arsenosugar biosynthesis glycosyltransferase</fullName>
    </submittedName>
</protein>
<dbReference type="Gene3D" id="3.90.550.10">
    <property type="entry name" value="Spore Coat Polysaccharide Biosynthesis Protein SpsA, Chain A"/>
    <property type="match status" value="1"/>
</dbReference>
<evidence type="ECO:0000313" key="2">
    <source>
        <dbReference type="Proteomes" id="UP001155077"/>
    </source>
</evidence>
<dbReference type="EMBL" id="JAMSCK010000007">
    <property type="protein sequence ID" value="MCM8570900.1"/>
    <property type="molecule type" value="Genomic_DNA"/>
</dbReference>
<keyword evidence="2" id="KW-1185">Reference proteome</keyword>
<dbReference type="InterPro" id="IPR029044">
    <property type="entry name" value="Nucleotide-diphossugar_trans"/>
</dbReference>
<accession>A0ABT0Z6S6</accession>
<proteinExistence type="predicted"/>
<name>A0ABT0Z6S6_9FLAO</name>
<comment type="caution">
    <text evidence="1">The sequence shown here is derived from an EMBL/GenBank/DDBJ whole genome shotgun (WGS) entry which is preliminary data.</text>
</comment>
<dbReference type="PANTHER" id="PTHR36529:SF1">
    <property type="entry name" value="GLYCOSYLTRANSFERASE"/>
    <property type="match status" value="1"/>
</dbReference>
<evidence type="ECO:0000313" key="1">
    <source>
        <dbReference type="EMBL" id="MCM8570900.1"/>
    </source>
</evidence>
<dbReference type="InterPro" id="IPR018641">
    <property type="entry name" value="Trfase_1_rSAM/seldom-assoc"/>
</dbReference>